<evidence type="ECO:0000256" key="1">
    <source>
        <dbReference type="SAM" id="Phobius"/>
    </source>
</evidence>
<dbReference type="EMBL" id="PNXQ01000016">
    <property type="protein sequence ID" value="TKH42070.1"/>
    <property type="molecule type" value="Genomic_DNA"/>
</dbReference>
<comment type="caution">
    <text evidence="2">The sequence shown here is derived from an EMBL/GenBank/DDBJ whole genome shotgun (WGS) entry which is preliminary data.</text>
</comment>
<reference evidence="2 3" key="1">
    <citation type="submission" date="2018-01" db="EMBL/GenBank/DDBJ databases">
        <title>Bacillales members from the olive rhizosphere are effective biological control agents against Verticillium dahliae.</title>
        <authorList>
            <person name="Gomez-Lama C."/>
            <person name="Legarda G."/>
            <person name="Ruano-Rosa D."/>
            <person name="Pizarro-Tobias P."/>
            <person name="Valverde-Corredor A."/>
            <person name="Niqui J.L."/>
            <person name="Trivino J.C."/>
            <person name="Roca A."/>
            <person name="Mercado-Blanco J."/>
        </authorList>
    </citation>
    <scope>NUCLEOTIDE SEQUENCE [LARGE SCALE GENOMIC DNA]</scope>
    <source>
        <strain evidence="2 3">PIC167</strain>
    </source>
</reference>
<dbReference type="InterPro" id="IPR032111">
    <property type="entry name" value="Clostridium_phage_holin"/>
</dbReference>
<evidence type="ECO:0000313" key="3">
    <source>
        <dbReference type="Proteomes" id="UP000308114"/>
    </source>
</evidence>
<keyword evidence="1" id="KW-1133">Transmembrane helix</keyword>
<name>A0A4U2PU71_9BACL</name>
<keyword evidence="1" id="KW-0472">Membrane</keyword>
<dbReference type="RefSeq" id="WP_137063690.1">
    <property type="nucleotide sequence ID" value="NZ_PNXQ01000016.1"/>
</dbReference>
<feature type="transmembrane region" description="Helical" evidence="1">
    <location>
        <begin position="39"/>
        <end position="55"/>
    </location>
</feature>
<proteinExistence type="predicted"/>
<protein>
    <recommendedName>
        <fullName evidence="4">PPE-repeat protein</fullName>
    </recommendedName>
</protein>
<sequence>MDWNTVWSLIDPKLLIVVAVCWVLGIIIKKTPHVPDWSIVYIVTAVAVILTVWIIGWGPQAIIQGVLAGAFAVYGNQMVKQAKKGAEE</sequence>
<dbReference type="Pfam" id="PF16079">
    <property type="entry name" value="Phage_holin_5_2"/>
    <property type="match status" value="1"/>
</dbReference>
<accession>A0A4U2PU71</accession>
<organism evidence="2 3">
    <name type="scientific">Paenibacillus terrae</name>
    <dbReference type="NCBI Taxonomy" id="159743"/>
    <lineage>
        <taxon>Bacteria</taxon>
        <taxon>Bacillati</taxon>
        <taxon>Bacillota</taxon>
        <taxon>Bacilli</taxon>
        <taxon>Bacillales</taxon>
        <taxon>Paenibacillaceae</taxon>
        <taxon>Paenibacillus</taxon>
    </lineage>
</organism>
<evidence type="ECO:0008006" key="4">
    <source>
        <dbReference type="Google" id="ProtNLM"/>
    </source>
</evidence>
<gene>
    <name evidence="2" type="ORF">C1I60_22495</name>
</gene>
<evidence type="ECO:0000313" key="2">
    <source>
        <dbReference type="EMBL" id="TKH42070.1"/>
    </source>
</evidence>
<feature type="transmembrane region" description="Helical" evidence="1">
    <location>
        <begin position="6"/>
        <end position="27"/>
    </location>
</feature>
<keyword evidence="1" id="KW-0812">Transmembrane</keyword>
<dbReference type="AlphaFoldDB" id="A0A4U2PU71"/>
<dbReference type="Proteomes" id="UP000308114">
    <property type="component" value="Unassembled WGS sequence"/>
</dbReference>